<dbReference type="PANTHER" id="PTHR43618:SF4">
    <property type="entry name" value="SHORT CHAIN DEHYDROGENASE_REDUCTASE FAMILY (AFU_ORTHOLOGUE AFUA_7G04540)"/>
    <property type="match status" value="1"/>
</dbReference>
<dbReference type="GO" id="GO:0016491">
    <property type="term" value="F:oxidoreductase activity"/>
    <property type="evidence" value="ECO:0007669"/>
    <property type="project" value="UniProtKB-KW"/>
</dbReference>
<dbReference type="Pfam" id="PF00106">
    <property type="entry name" value="adh_short"/>
    <property type="match status" value="1"/>
</dbReference>
<dbReference type="PANTHER" id="PTHR43618">
    <property type="entry name" value="7-ALPHA-HYDROXYSTEROID DEHYDROGENASE"/>
    <property type="match status" value="1"/>
</dbReference>
<dbReference type="PRINTS" id="PR00081">
    <property type="entry name" value="GDHRDH"/>
</dbReference>
<comment type="similarity">
    <text evidence="1 4">Belongs to the short-chain dehydrogenases/reductases (SDR) family.</text>
</comment>
<dbReference type="InterPro" id="IPR036291">
    <property type="entry name" value="NAD(P)-bd_dom_sf"/>
</dbReference>
<dbReference type="AlphaFoldDB" id="A0A074VRQ3"/>
<organism evidence="5 6">
    <name type="scientific">Aureobasidium melanogenum (strain CBS 110374)</name>
    <name type="common">Aureobasidium pullulans var. melanogenum</name>
    <dbReference type="NCBI Taxonomy" id="1043003"/>
    <lineage>
        <taxon>Eukaryota</taxon>
        <taxon>Fungi</taxon>
        <taxon>Dikarya</taxon>
        <taxon>Ascomycota</taxon>
        <taxon>Pezizomycotina</taxon>
        <taxon>Dothideomycetes</taxon>
        <taxon>Dothideomycetidae</taxon>
        <taxon>Dothideales</taxon>
        <taxon>Saccotheciaceae</taxon>
        <taxon>Aureobasidium</taxon>
    </lineage>
</organism>
<dbReference type="Gene3D" id="3.40.50.720">
    <property type="entry name" value="NAD(P)-binding Rossmann-like Domain"/>
    <property type="match status" value="1"/>
</dbReference>
<dbReference type="EMBL" id="KL584836">
    <property type="protein sequence ID" value="KEQ61909.1"/>
    <property type="molecule type" value="Genomic_DNA"/>
</dbReference>
<dbReference type="PROSITE" id="PS00061">
    <property type="entry name" value="ADH_SHORT"/>
    <property type="match status" value="1"/>
</dbReference>
<evidence type="ECO:0000256" key="2">
    <source>
        <dbReference type="ARBA" id="ARBA00022857"/>
    </source>
</evidence>
<dbReference type="RefSeq" id="XP_040878932.1">
    <property type="nucleotide sequence ID" value="XM_041022024.1"/>
</dbReference>
<protein>
    <submittedName>
        <fullName evidence="5">Short chain dehydrogenase/reductase</fullName>
    </submittedName>
</protein>
<reference evidence="5 6" key="1">
    <citation type="journal article" date="2014" name="BMC Genomics">
        <title>Genome sequencing of four Aureobasidium pullulans varieties: biotechnological potential, stress tolerance, and description of new species.</title>
        <authorList>
            <person name="Gostin Ar C."/>
            <person name="Ohm R.A."/>
            <person name="Kogej T."/>
            <person name="Sonjak S."/>
            <person name="Turk M."/>
            <person name="Zajc J."/>
            <person name="Zalar P."/>
            <person name="Grube M."/>
            <person name="Sun H."/>
            <person name="Han J."/>
            <person name="Sharma A."/>
            <person name="Chiniquy J."/>
            <person name="Ngan C.Y."/>
            <person name="Lipzen A."/>
            <person name="Barry K."/>
            <person name="Grigoriev I.V."/>
            <person name="Gunde-Cimerman N."/>
        </authorList>
    </citation>
    <scope>NUCLEOTIDE SEQUENCE [LARGE SCALE GENOMIC DNA]</scope>
    <source>
        <strain evidence="5 6">CBS 110374</strain>
    </source>
</reference>
<dbReference type="PRINTS" id="PR00080">
    <property type="entry name" value="SDRFAMILY"/>
</dbReference>
<dbReference type="HOGENOM" id="CLU_010194_12_1_1"/>
<evidence type="ECO:0000256" key="3">
    <source>
        <dbReference type="ARBA" id="ARBA00023002"/>
    </source>
</evidence>
<dbReference type="Proteomes" id="UP000030672">
    <property type="component" value="Unassembled WGS sequence"/>
</dbReference>
<sequence length="329" mass="35099">MLRLFSRTAQSTVRSAFRPNPTLTTITKATMSGKAENHQIKNTDLFDVSHVTAVVTGGATGIGLMITQALVTNGAKVYITGRRKEKLDKAIELYSTGPGSIHALPGDVSNKEDVIRLAKAMESKEPNGIHLLVNNAGIARDDDTKFSSNGQPDMTDAKAISEHFLKTKPEQFADTFKTNVAAVYYMSMAFLPLLAKGREVTPGYTSSVVNVSSISGAMKGSSNGQFAYAASKAAATHVSRMLATTFKDTKVRCNVIAPGVFPSEMTAGSSGDDNKSNLDMKPSNPAGRFGFDSDMAATILFLAGRGGVFYNEQIMYPDGGNTLVQPAYN</sequence>
<dbReference type="SUPFAM" id="SSF51735">
    <property type="entry name" value="NAD(P)-binding Rossmann-fold domains"/>
    <property type="match status" value="1"/>
</dbReference>
<dbReference type="STRING" id="1043003.A0A074VRQ3"/>
<dbReference type="InterPro" id="IPR002347">
    <property type="entry name" value="SDR_fam"/>
</dbReference>
<evidence type="ECO:0000313" key="5">
    <source>
        <dbReference type="EMBL" id="KEQ61909.1"/>
    </source>
</evidence>
<evidence type="ECO:0000256" key="4">
    <source>
        <dbReference type="RuleBase" id="RU000363"/>
    </source>
</evidence>
<dbReference type="InterPro" id="IPR052178">
    <property type="entry name" value="Sec_Metab_Biosynth_SDR"/>
</dbReference>
<name>A0A074VRQ3_AURM1</name>
<proteinExistence type="inferred from homology"/>
<gene>
    <name evidence="5" type="ORF">M437DRAFT_50542</name>
</gene>
<dbReference type="InterPro" id="IPR020904">
    <property type="entry name" value="Sc_DH/Rdtase_CS"/>
</dbReference>
<keyword evidence="2" id="KW-0521">NADP</keyword>
<keyword evidence="6" id="KW-1185">Reference proteome</keyword>
<accession>A0A074VRQ3</accession>
<dbReference type="GeneID" id="63915397"/>
<evidence type="ECO:0000313" key="6">
    <source>
        <dbReference type="Proteomes" id="UP000030672"/>
    </source>
</evidence>
<keyword evidence="3" id="KW-0560">Oxidoreductase</keyword>
<evidence type="ECO:0000256" key="1">
    <source>
        <dbReference type="ARBA" id="ARBA00006484"/>
    </source>
</evidence>